<dbReference type="GO" id="GO:0008643">
    <property type="term" value="P:carbohydrate transport"/>
    <property type="evidence" value="ECO:0007669"/>
    <property type="project" value="InterPro"/>
</dbReference>
<reference evidence="3" key="1">
    <citation type="journal article" date="2021" name="PeerJ">
        <title>Extensive microbial diversity within the chicken gut microbiome revealed by metagenomics and culture.</title>
        <authorList>
            <person name="Gilroy R."/>
            <person name="Ravi A."/>
            <person name="Getino M."/>
            <person name="Pursley I."/>
            <person name="Horton D.L."/>
            <person name="Alikhan N.F."/>
            <person name="Baker D."/>
            <person name="Gharbi K."/>
            <person name="Hall N."/>
            <person name="Watson M."/>
            <person name="Adriaenssens E.M."/>
            <person name="Foster-Nyarko E."/>
            <person name="Jarju S."/>
            <person name="Secka A."/>
            <person name="Antonio M."/>
            <person name="Oren A."/>
            <person name="Chaudhuri R.R."/>
            <person name="La Ragione R."/>
            <person name="Hildebrand F."/>
            <person name="Pallen M.J."/>
        </authorList>
    </citation>
    <scope>NUCLEOTIDE SEQUENCE</scope>
    <source>
        <strain evidence="3">CHK174-6876</strain>
    </source>
</reference>
<evidence type="ECO:0000313" key="3">
    <source>
        <dbReference type="EMBL" id="HJE97815.1"/>
    </source>
</evidence>
<proteinExistence type="predicted"/>
<feature type="transmembrane region" description="Helical" evidence="2">
    <location>
        <begin position="50"/>
        <end position="68"/>
    </location>
</feature>
<keyword evidence="2" id="KW-1133">Transmembrane helix</keyword>
<dbReference type="Proteomes" id="UP000707535">
    <property type="component" value="Unassembled WGS sequence"/>
</dbReference>
<dbReference type="InterPro" id="IPR039672">
    <property type="entry name" value="MFS_2"/>
</dbReference>
<organism evidence="3 4">
    <name type="scientific">Ligilactobacillus acidipiscis</name>
    <dbReference type="NCBI Taxonomy" id="89059"/>
    <lineage>
        <taxon>Bacteria</taxon>
        <taxon>Bacillati</taxon>
        <taxon>Bacillota</taxon>
        <taxon>Bacilli</taxon>
        <taxon>Lactobacillales</taxon>
        <taxon>Lactobacillaceae</taxon>
        <taxon>Ligilactobacillus</taxon>
    </lineage>
</organism>
<dbReference type="GO" id="GO:0005886">
    <property type="term" value="C:plasma membrane"/>
    <property type="evidence" value="ECO:0007669"/>
    <property type="project" value="TreeGrafter"/>
</dbReference>
<keyword evidence="2" id="KW-0812">Transmembrane</keyword>
<feature type="transmembrane region" description="Helical" evidence="2">
    <location>
        <begin position="308"/>
        <end position="341"/>
    </location>
</feature>
<sequence>MIHLKERKFKWWNIVGYGATDIFGNGALMVVSTWMLFFYTNFGGLNGVEAGSILAIARVADAFISPVVGYMTDHFGATKLGKKFGRRRFFLLAGVPLMLIYILLWMPSMNYWYYLVSYILVEALTAFVMVPYETLAAEMTTDYEMRTKMSSSRMIWSAIATFLVSWLPGRFFALMGKNNPDAFLANGITLTVIFIITILITYFTTWERSGEETIVGDKESSGPFSALKDVGSVFRVKSYVLHLIIYLLTFTARDIVGAVYVYFVVYAMKSNSVQASNLLTFGSIIGIPCNFIWPRVMTKFGPSKMLRIMYSIMFGTVIAYGILYVSPLVGTGTAIIFLYLLQITWGISNSGTGYVPWTVFTFIPDVDELITTKRREGDFAGIMTFARKSTSAIAPFMTGIVLDWFNFDGNAKVQAPGALDGLMIWLIAGVGIFLLIAWITTYFFKLDKDNHAILIKEIERLKAGGSMGEVEPHTRAVCENLTGMKYERLWGHNKVL</sequence>
<feature type="transmembrane region" description="Helical" evidence="2">
    <location>
        <begin position="278"/>
        <end position="296"/>
    </location>
</feature>
<dbReference type="GO" id="GO:0015293">
    <property type="term" value="F:symporter activity"/>
    <property type="evidence" value="ECO:0007669"/>
    <property type="project" value="InterPro"/>
</dbReference>
<dbReference type="EMBL" id="DYXG01000093">
    <property type="protein sequence ID" value="HJE97815.1"/>
    <property type="molecule type" value="Genomic_DNA"/>
</dbReference>
<dbReference type="PANTHER" id="PTHR11328:SF24">
    <property type="entry name" value="MAJOR FACILITATOR SUPERFAMILY (MFS) PROFILE DOMAIN-CONTAINING PROTEIN"/>
    <property type="match status" value="1"/>
</dbReference>
<gene>
    <name evidence="3" type="ORF">K8V00_09360</name>
</gene>
<dbReference type="AlphaFoldDB" id="A0A921F9V8"/>
<feature type="transmembrane region" description="Helical" evidence="2">
    <location>
        <begin position="89"/>
        <end position="106"/>
    </location>
</feature>
<reference evidence="3" key="2">
    <citation type="submission" date="2021-09" db="EMBL/GenBank/DDBJ databases">
        <authorList>
            <person name="Gilroy R."/>
        </authorList>
    </citation>
    <scope>NUCLEOTIDE SEQUENCE</scope>
    <source>
        <strain evidence="3">CHK174-6876</strain>
    </source>
</reference>
<keyword evidence="2" id="KW-0472">Membrane</keyword>
<comment type="caution">
    <text evidence="3">The sequence shown here is derived from an EMBL/GenBank/DDBJ whole genome shotgun (WGS) entry which is preliminary data.</text>
</comment>
<feature type="transmembrane region" description="Helical" evidence="2">
    <location>
        <begin position="12"/>
        <end position="38"/>
    </location>
</feature>
<feature type="transmembrane region" description="Helical" evidence="2">
    <location>
        <begin position="112"/>
        <end position="132"/>
    </location>
</feature>
<feature type="transmembrane region" description="Helical" evidence="2">
    <location>
        <begin position="183"/>
        <end position="203"/>
    </location>
</feature>
<evidence type="ECO:0000256" key="1">
    <source>
        <dbReference type="ARBA" id="ARBA00022597"/>
    </source>
</evidence>
<evidence type="ECO:0000256" key="2">
    <source>
        <dbReference type="SAM" id="Phobius"/>
    </source>
</evidence>
<evidence type="ECO:0000313" key="4">
    <source>
        <dbReference type="Proteomes" id="UP000707535"/>
    </source>
</evidence>
<feature type="transmembrane region" description="Helical" evidence="2">
    <location>
        <begin position="422"/>
        <end position="444"/>
    </location>
</feature>
<dbReference type="SUPFAM" id="SSF103473">
    <property type="entry name" value="MFS general substrate transporter"/>
    <property type="match status" value="1"/>
</dbReference>
<name>A0A921F9V8_9LACO</name>
<feature type="transmembrane region" description="Helical" evidence="2">
    <location>
        <begin position="153"/>
        <end position="171"/>
    </location>
</feature>
<dbReference type="PANTHER" id="PTHR11328">
    <property type="entry name" value="MAJOR FACILITATOR SUPERFAMILY DOMAIN-CONTAINING PROTEIN"/>
    <property type="match status" value="1"/>
</dbReference>
<protein>
    <submittedName>
        <fullName evidence="3">MFS transporter</fullName>
    </submittedName>
</protein>
<keyword evidence="1" id="KW-0813">Transport</keyword>
<keyword evidence="1" id="KW-0762">Sugar transport</keyword>
<dbReference type="Pfam" id="PF13347">
    <property type="entry name" value="MFS_2"/>
    <property type="match status" value="1"/>
</dbReference>
<dbReference type="Gene3D" id="1.20.1250.20">
    <property type="entry name" value="MFS general substrate transporter like domains"/>
    <property type="match status" value="2"/>
</dbReference>
<dbReference type="CDD" id="cd17332">
    <property type="entry name" value="MFS_MelB_like"/>
    <property type="match status" value="1"/>
</dbReference>
<accession>A0A921F9V8</accession>
<feature type="transmembrane region" description="Helical" evidence="2">
    <location>
        <begin position="243"/>
        <end position="266"/>
    </location>
</feature>
<dbReference type="InterPro" id="IPR036259">
    <property type="entry name" value="MFS_trans_sf"/>
</dbReference>